<dbReference type="RefSeq" id="WP_108603242.1">
    <property type="nucleotide sequence ID" value="NZ_CP026604.1"/>
</dbReference>
<feature type="domain" description="WYL" evidence="2">
    <location>
        <begin position="140"/>
        <end position="204"/>
    </location>
</feature>
<dbReference type="InterPro" id="IPR036388">
    <property type="entry name" value="WH-like_DNA-bd_sf"/>
</dbReference>
<evidence type="ECO:0000313" key="3">
    <source>
        <dbReference type="EMBL" id="AWB67195.1"/>
    </source>
</evidence>
<proteinExistence type="predicted"/>
<dbReference type="EMBL" id="CP026604">
    <property type="protein sequence ID" value="AWB67195.1"/>
    <property type="molecule type" value="Genomic_DNA"/>
</dbReference>
<evidence type="ECO:0000259" key="1">
    <source>
        <dbReference type="Pfam" id="PF08279"/>
    </source>
</evidence>
<dbReference type="AlphaFoldDB" id="A0A2S0VSK3"/>
<reference evidence="3 4" key="1">
    <citation type="submission" date="2018-01" db="EMBL/GenBank/DDBJ databases">
        <title>Genome sequence of a Cantenovulum-like bacteria.</title>
        <authorList>
            <person name="Tan W.R."/>
            <person name="Lau N.-S."/>
            <person name="Go F."/>
            <person name="Amirul A.-A.A."/>
        </authorList>
    </citation>
    <scope>NUCLEOTIDE SEQUENCE [LARGE SCALE GENOMIC DNA]</scope>
    <source>
        <strain evidence="3 4">CCB-QB4</strain>
    </source>
</reference>
<keyword evidence="4" id="KW-1185">Reference proteome</keyword>
<evidence type="ECO:0000313" key="4">
    <source>
        <dbReference type="Proteomes" id="UP000244441"/>
    </source>
</evidence>
<dbReference type="InterPro" id="IPR051534">
    <property type="entry name" value="CBASS_pafABC_assoc_protein"/>
</dbReference>
<dbReference type="Pfam" id="PF13280">
    <property type="entry name" value="WYL"/>
    <property type="match status" value="1"/>
</dbReference>
<dbReference type="Gene3D" id="1.10.10.10">
    <property type="entry name" value="Winged helix-like DNA-binding domain superfamily/Winged helix DNA-binding domain"/>
    <property type="match status" value="1"/>
</dbReference>
<dbReference type="SUPFAM" id="SSF46785">
    <property type="entry name" value="Winged helix' DNA-binding domain"/>
    <property type="match status" value="1"/>
</dbReference>
<organism evidence="3 4">
    <name type="scientific">Saccharobesus litoralis</name>
    <dbReference type="NCBI Taxonomy" id="2172099"/>
    <lineage>
        <taxon>Bacteria</taxon>
        <taxon>Pseudomonadati</taxon>
        <taxon>Pseudomonadota</taxon>
        <taxon>Gammaproteobacteria</taxon>
        <taxon>Alteromonadales</taxon>
        <taxon>Alteromonadaceae</taxon>
        <taxon>Saccharobesus</taxon>
    </lineage>
</organism>
<sequence length="230" mass="26330">MRKAERLFQILTILRGRRTVITAQQLADILEVSERTIYRDIQAMSLSGIPIESEAGIGYRLKPDFTVPPLMFTEEEIEALLLGTRMVENLSHKAMAQAASSALSKIHAVLPDKLHRQSVQQPEWLLVFNTQADATAKANQTLSSAIKSQQILHMSYTDEQGRQTERDIWPLGLIYWGKTWTVVAWCTKRDDYRMFRLDRIRQLQPSGKTFQLNADISLQQYIAIETAKHC</sequence>
<dbReference type="InterPro" id="IPR026881">
    <property type="entry name" value="WYL_dom"/>
</dbReference>
<dbReference type="InterPro" id="IPR036390">
    <property type="entry name" value="WH_DNA-bd_sf"/>
</dbReference>
<name>A0A2S0VSK3_9ALTE</name>
<protein>
    <submittedName>
        <fullName evidence="3">DNA-binding transcriptional regulator</fullName>
    </submittedName>
</protein>
<dbReference type="GO" id="GO:0003677">
    <property type="term" value="F:DNA binding"/>
    <property type="evidence" value="ECO:0007669"/>
    <property type="project" value="UniProtKB-KW"/>
</dbReference>
<dbReference type="Pfam" id="PF08279">
    <property type="entry name" value="HTH_11"/>
    <property type="match status" value="1"/>
</dbReference>
<evidence type="ECO:0000259" key="2">
    <source>
        <dbReference type="Pfam" id="PF13280"/>
    </source>
</evidence>
<feature type="domain" description="Helix-turn-helix type 11" evidence="1">
    <location>
        <begin position="6"/>
        <end position="60"/>
    </location>
</feature>
<dbReference type="OrthoDB" id="9807255at2"/>
<dbReference type="PANTHER" id="PTHR34580">
    <property type="match status" value="1"/>
</dbReference>
<dbReference type="PROSITE" id="PS52050">
    <property type="entry name" value="WYL"/>
    <property type="match status" value="1"/>
</dbReference>
<accession>A0A2S0VSK3</accession>
<dbReference type="PANTHER" id="PTHR34580:SF3">
    <property type="entry name" value="PROTEIN PAFB"/>
    <property type="match status" value="1"/>
</dbReference>
<dbReference type="Proteomes" id="UP000244441">
    <property type="component" value="Chromosome"/>
</dbReference>
<dbReference type="KEGG" id="cate:C2869_12450"/>
<dbReference type="InterPro" id="IPR013196">
    <property type="entry name" value="HTH_11"/>
</dbReference>
<keyword evidence="3" id="KW-0238">DNA-binding</keyword>
<gene>
    <name evidence="3" type="ORF">C2869_12450</name>
</gene>